<evidence type="ECO:0000256" key="14">
    <source>
        <dbReference type="PROSITE-ProRule" id="PRU00076"/>
    </source>
</evidence>
<evidence type="ECO:0000256" key="8">
    <source>
        <dbReference type="ARBA" id="ARBA00022840"/>
    </source>
</evidence>
<evidence type="ECO:0000313" key="21">
    <source>
        <dbReference type="EMBL" id="KAJ4828221.1"/>
    </source>
</evidence>
<dbReference type="GO" id="GO:0005524">
    <property type="term" value="F:ATP binding"/>
    <property type="evidence" value="ECO:0007669"/>
    <property type="project" value="UniProtKB-UniRule"/>
</dbReference>
<dbReference type="GO" id="GO:0005886">
    <property type="term" value="C:plasma membrane"/>
    <property type="evidence" value="ECO:0007669"/>
    <property type="project" value="UniProtKB-SubCell"/>
</dbReference>
<keyword evidence="3 13" id="KW-0723">Serine/threonine-protein kinase</keyword>
<dbReference type="InterPro" id="IPR008271">
    <property type="entry name" value="Ser/Thr_kinase_AS"/>
</dbReference>
<feature type="disulfide bond" evidence="14">
    <location>
        <begin position="292"/>
        <end position="309"/>
    </location>
</feature>
<dbReference type="InterPro" id="IPR000742">
    <property type="entry name" value="EGF"/>
</dbReference>
<comment type="subcellular location">
    <subcellularLocation>
        <location evidence="1">Cell membrane</location>
        <topology evidence="1">Single-pass type I membrane protein</topology>
    </subcellularLocation>
</comment>
<keyword evidence="14" id="KW-0245">EGF-like domain</keyword>
<keyword evidence="10" id="KW-0325">Glycoprotein</keyword>
<evidence type="ECO:0000256" key="12">
    <source>
        <dbReference type="ARBA" id="ARBA00048679"/>
    </source>
</evidence>
<dbReference type="InterPro" id="IPR036426">
    <property type="entry name" value="Bulb-type_lectin_dom_sf"/>
</dbReference>
<dbReference type="CDD" id="cd14066">
    <property type="entry name" value="STKc_IRAK"/>
    <property type="match status" value="1"/>
</dbReference>
<keyword evidence="2" id="KW-0472">Membrane</keyword>
<keyword evidence="5 16" id="KW-0732">Signal</keyword>
<protein>
    <recommendedName>
        <fullName evidence="13">Receptor-like serine/threonine-protein kinase</fullName>
        <ecNumber evidence="13">2.7.11.1</ecNumber>
    </recommendedName>
</protein>
<proteinExistence type="inferred from homology"/>
<dbReference type="CDD" id="cd01098">
    <property type="entry name" value="PAN_AP_plant"/>
    <property type="match status" value="1"/>
</dbReference>
<feature type="domain" description="Bulb-type lectin" evidence="19">
    <location>
        <begin position="23"/>
        <end position="148"/>
    </location>
</feature>
<evidence type="ECO:0000256" key="11">
    <source>
        <dbReference type="ARBA" id="ARBA00047899"/>
    </source>
</evidence>
<evidence type="ECO:0000313" key="22">
    <source>
        <dbReference type="Proteomes" id="UP001141552"/>
    </source>
</evidence>
<reference evidence="21" key="1">
    <citation type="submission" date="2022-02" db="EMBL/GenBank/DDBJ databases">
        <authorList>
            <person name="Henning P.M."/>
            <person name="McCubbin A.G."/>
            <person name="Shore J.S."/>
        </authorList>
    </citation>
    <scope>NUCLEOTIDE SEQUENCE</scope>
    <source>
        <strain evidence="21">F60SS</strain>
        <tissue evidence="21">Leaves</tissue>
    </source>
</reference>
<dbReference type="InterPro" id="IPR017441">
    <property type="entry name" value="Protein_kinase_ATP_BS"/>
</dbReference>
<comment type="catalytic activity">
    <reaction evidence="11 13">
        <text>L-threonyl-[protein] + ATP = O-phospho-L-threonyl-[protein] + ADP + H(+)</text>
        <dbReference type="Rhea" id="RHEA:46608"/>
        <dbReference type="Rhea" id="RHEA-COMP:11060"/>
        <dbReference type="Rhea" id="RHEA-COMP:11605"/>
        <dbReference type="ChEBI" id="CHEBI:15378"/>
        <dbReference type="ChEBI" id="CHEBI:30013"/>
        <dbReference type="ChEBI" id="CHEBI:30616"/>
        <dbReference type="ChEBI" id="CHEBI:61977"/>
        <dbReference type="ChEBI" id="CHEBI:456216"/>
        <dbReference type="EC" id="2.7.11.1"/>
    </reaction>
</comment>
<dbReference type="EC" id="2.7.11.1" evidence="13"/>
<dbReference type="GO" id="GO:0048544">
    <property type="term" value="P:recognition of pollen"/>
    <property type="evidence" value="ECO:0007669"/>
    <property type="project" value="InterPro"/>
</dbReference>
<keyword evidence="8 13" id="KW-0067">ATP-binding</keyword>
<dbReference type="SMART" id="SM00473">
    <property type="entry name" value="PAN_AP"/>
    <property type="match status" value="1"/>
</dbReference>
<evidence type="ECO:0000259" key="17">
    <source>
        <dbReference type="PROSITE" id="PS50011"/>
    </source>
</evidence>
<keyword evidence="7 13" id="KW-0418">Kinase</keyword>
<dbReference type="InterPro" id="IPR024171">
    <property type="entry name" value="SRK-like_kinase"/>
</dbReference>
<evidence type="ECO:0000256" key="4">
    <source>
        <dbReference type="ARBA" id="ARBA00022679"/>
    </source>
</evidence>
<organism evidence="21 22">
    <name type="scientific">Turnera subulata</name>
    <dbReference type="NCBI Taxonomy" id="218843"/>
    <lineage>
        <taxon>Eukaryota</taxon>
        <taxon>Viridiplantae</taxon>
        <taxon>Streptophyta</taxon>
        <taxon>Embryophyta</taxon>
        <taxon>Tracheophyta</taxon>
        <taxon>Spermatophyta</taxon>
        <taxon>Magnoliopsida</taxon>
        <taxon>eudicotyledons</taxon>
        <taxon>Gunneridae</taxon>
        <taxon>Pentapetalae</taxon>
        <taxon>rosids</taxon>
        <taxon>fabids</taxon>
        <taxon>Malpighiales</taxon>
        <taxon>Passifloraceae</taxon>
        <taxon>Turnera</taxon>
    </lineage>
</organism>
<keyword evidence="4 13" id="KW-0808">Transferase</keyword>
<dbReference type="SUPFAM" id="SSF56112">
    <property type="entry name" value="Protein kinase-like (PK-like)"/>
    <property type="match status" value="1"/>
</dbReference>
<feature type="chain" id="PRO_5040110783" description="Receptor-like serine/threonine-protein kinase" evidence="16">
    <location>
        <begin position="23"/>
        <end position="788"/>
    </location>
</feature>
<dbReference type="GO" id="GO:0004674">
    <property type="term" value="F:protein serine/threonine kinase activity"/>
    <property type="evidence" value="ECO:0007669"/>
    <property type="project" value="UniProtKB-KW"/>
</dbReference>
<dbReference type="PROSITE" id="PS50927">
    <property type="entry name" value="BULB_LECTIN"/>
    <property type="match status" value="1"/>
</dbReference>
<dbReference type="PIRSF" id="PIRSF000641">
    <property type="entry name" value="SRK"/>
    <property type="match status" value="1"/>
</dbReference>
<comment type="caution">
    <text evidence="21">The sequence shown here is derived from an EMBL/GenBank/DDBJ whole genome shotgun (WGS) entry which is preliminary data.</text>
</comment>
<dbReference type="PROSITE" id="PS00108">
    <property type="entry name" value="PROTEIN_KINASE_ST"/>
    <property type="match status" value="1"/>
</dbReference>
<keyword evidence="2" id="KW-1003">Cell membrane</keyword>
<feature type="binding site" evidence="15">
    <location>
        <position position="500"/>
    </location>
    <ligand>
        <name>ATP</name>
        <dbReference type="ChEBI" id="CHEBI:30616"/>
    </ligand>
</feature>
<dbReference type="OrthoDB" id="1933550at2759"/>
<comment type="catalytic activity">
    <reaction evidence="12 13">
        <text>L-seryl-[protein] + ATP = O-phospho-L-seryl-[protein] + ADP + H(+)</text>
        <dbReference type="Rhea" id="RHEA:17989"/>
        <dbReference type="Rhea" id="RHEA-COMP:9863"/>
        <dbReference type="Rhea" id="RHEA-COMP:11604"/>
        <dbReference type="ChEBI" id="CHEBI:15378"/>
        <dbReference type="ChEBI" id="CHEBI:29999"/>
        <dbReference type="ChEBI" id="CHEBI:30616"/>
        <dbReference type="ChEBI" id="CHEBI:83421"/>
        <dbReference type="ChEBI" id="CHEBI:456216"/>
        <dbReference type="EC" id="2.7.11.1"/>
    </reaction>
</comment>
<dbReference type="Pfam" id="PF01453">
    <property type="entry name" value="B_lectin"/>
    <property type="match status" value="1"/>
</dbReference>
<dbReference type="PROSITE" id="PS50011">
    <property type="entry name" value="PROTEIN_KINASE_DOM"/>
    <property type="match status" value="1"/>
</dbReference>
<comment type="similarity">
    <text evidence="13">Belongs to the protein kinase superfamily. Ser/Thr protein kinase family.</text>
</comment>
<dbReference type="InterPro" id="IPR011009">
    <property type="entry name" value="Kinase-like_dom_sf"/>
</dbReference>
<evidence type="ECO:0000256" key="16">
    <source>
        <dbReference type="SAM" id="SignalP"/>
    </source>
</evidence>
<dbReference type="SUPFAM" id="SSF51110">
    <property type="entry name" value="alpha-D-mannose-specific plant lectins"/>
    <property type="match status" value="1"/>
</dbReference>
<evidence type="ECO:0000256" key="10">
    <source>
        <dbReference type="ARBA" id="ARBA00023180"/>
    </source>
</evidence>
<evidence type="ECO:0000256" key="2">
    <source>
        <dbReference type="ARBA" id="ARBA00022475"/>
    </source>
</evidence>
<dbReference type="PANTHER" id="PTHR27002:SF981">
    <property type="entry name" value="NON-SPECIFIC SERINE_THREONINE PROTEIN KINASE"/>
    <property type="match status" value="1"/>
</dbReference>
<dbReference type="InterPro" id="IPR000858">
    <property type="entry name" value="S_locus_glycoprot_dom"/>
</dbReference>
<dbReference type="Pfam" id="PF08276">
    <property type="entry name" value="PAN_2"/>
    <property type="match status" value="1"/>
</dbReference>
<dbReference type="AlphaFoldDB" id="A0A9Q0FBD2"/>
<dbReference type="FunFam" id="1.10.510.10:FF:000060">
    <property type="entry name" value="G-type lectin S-receptor-like serine/threonine-protein kinase"/>
    <property type="match status" value="1"/>
</dbReference>
<evidence type="ECO:0000256" key="9">
    <source>
        <dbReference type="ARBA" id="ARBA00023157"/>
    </source>
</evidence>
<keyword evidence="22" id="KW-1185">Reference proteome</keyword>
<feature type="domain" description="Protein kinase" evidence="17">
    <location>
        <begin position="472"/>
        <end position="749"/>
    </location>
</feature>
<feature type="domain" description="Apple" evidence="20">
    <location>
        <begin position="342"/>
        <end position="422"/>
    </location>
</feature>
<dbReference type="InterPro" id="IPR000719">
    <property type="entry name" value="Prot_kinase_dom"/>
</dbReference>
<name>A0A9Q0FBD2_9ROSI</name>
<accession>A0A9Q0FBD2</accession>
<keyword evidence="9 14" id="KW-1015">Disulfide bond</keyword>
<dbReference type="Proteomes" id="UP001141552">
    <property type="component" value="Unassembled WGS sequence"/>
</dbReference>
<dbReference type="FunFam" id="2.90.10.10:FF:000005">
    <property type="entry name" value="G-type lectin S-receptor-like serine/threonine-protein kinase"/>
    <property type="match status" value="1"/>
</dbReference>
<comment type="caution">
    <text evidence="14">Lacks conserved residue(s) required for the propagation of feature annotation.</text>
</comment>
<evidence type="ECO:0000259" key="19">
    <source>
        <dbReference type="PROSITE" id="PS50927"/>
    </source>
</evidence>
<gene>
    <name evidence="21" type="ORF">Tsubulata_713111</name>
</gene>
<dbReference type="PANTHER" id="PTHR27002">
    <property type="entry name" value="RECEPTOR-LIKE SERINE/THREONINE-PROTEIN KINASE SD1-8"/>
    <property type="match status" value="1"/>
</dbReference>
<evidence type="ECO:0000259" key="20">
    <source>
        <dbReference type="PROSITE" id="PS50948"/>
    </source>
</evidence>
<dbReference type="Gene3D" id="2.90.10.10">
    <property type="entry name" value="Bulb-type lectin domain"/>
    <property type="match status" value="1"/>
</dbReference>
<feature type="signal peptide" evidence="16">
    <location>
        <begin position="1"/>
        <end position="22"/>
    </location>
</feature>
<dbReference type="CDD" id="cd00028">
    <property type="entry name" value="B_lectin"/>
    <property type="match status" value="1"/>
</dbReference>
<dbReference type="Gene3D" id="3.30.200.20">
    <property type="entry name" value="Phosphorylase Kinase, domain 1"/>
    <property type="match status" value="1"/>
</dbReference>
<evidence type="ECO:0000259" key="18">
    <source>
        <dbReference type="PROSITE" id="PS50026"/>
    </source>
</evidence>
<dbReference type="InterPro" id="IPR003609">
    <property type="entry name" value="Pan_app"/>
</dbReference>
<keyword evidence="6 13" id="KW-0547">Nucleotide-binding</keyword>
<dbReference type="Gene3D" id="1.10.510.10">
    <property type="entry name" value="Transferase(Phosphotransferase) domain 1"/>
    <property type="match status" value="1"/>
</dbReference>
<dbReference type="PROSITE" id="PS50026">
    <property type="entry name" value="EGF_3"/>
    <property type="match status" value="1"/>
</dbReference>
<dbReference type="PROSITE" id="PS00107">
    <property type="entry name" value="PROTEIN_KINASE_ATP"/>
    <property type="match status" value="1"/>
</dbReference>
<evidence type="ECO:0000256" key="6">
    <source>
        <dbReference type="ARBA" id="ARBA00022741"/>
    </source>
</evidence>
<reference evidence="21" key="2">
    <citation type="journal article" date="2023" name="Plants (Basel)">
        <title>Annotation of the Turnera subulata (Passifloraceae) Draft Genome Reveals the S-Locus Evolved after the Divergence of Turneroideae from Passifloroideae in a Stepwise Manner.</title>
        <authorList>
            <person name="Henning P.M."/>
            <person name="Roalson E.H."/>
            <person name="Mir W."/>
            <person name="McCubbin A.G."/>
            <person name="Shore J.S."/>
        </authorList>
    </citation>
    <scope>NUCLEOTIDE SEQUENCE</scope>
    <source>
        <strain evidence="21">F60SS</strain>
    </source>
</reference>
<dbReference type="SMART" id="SM00108">
    <property type="entry name" value="B_lectin"/>
    <property type="match status" value="1"/>
</dbReference>
<evidence type="ECO:0000256" key="3">
    <source>
        <dbReference type="ARBA" id="ARBA00022527"/>
    </source>
</evidence>
<dbReference type="SMART" id="SM00220">
    <property type="entry name" value="S_TKc"/>
    <property type="match status" value="1"/>
</dbReference>
<evidence type="ECO:0000256" key="13">
    <source>
        <dbReference type="PIRNR" id="PIRNR000641"/>
    </source>
</evidence>
<evidence type="ECO:0000256" key="5">
    <source>
        <dbReference type="ARBA" id="ARBA00022729"/>
    </source>
</evidence>
<dbReference type="InterPro" id="IPR001480">
    <property type="entry name" value="Bulb-type_lectin_dom"/>
</dbReference>
<feature type="domain" description="EGF-like" evidence="18">
    <location>
        <begin position="282"/>
        <end position="321"/>
    </location>
</feature>
<dbReference type="Pfam" id="PF07714">
    <property type="entry name" value="PK_Tyr_Ser-Thr"/>
    <property type="match status" value="1"/>
</dbReference>
<evidence type="ECO:0000256" key="15">
    <source>
        <dbReference type="PROSITE-ProRule" id="PRU10141"/>
    </source>
</evidence>
<dbReference type="Pfam" id="PF00954">
    <property type="entry name" value="S_locus_glycop"/>
    <property type="match status" value="1"/>
</dbReference>
<evidence type="ECO:0000256" key="1">
    <source>
        <dbReference type="ARBA" id="ARBA00004251"/>
    </source>
</evidence>
<dbReference type="FunFam" id="3.30.200.20:FF:000195">
    <property type="entry name" value="G-type lectin S-receptor-like serine/threonine-protein kinase"/>
    <property type="match status" value="1"/>
</dbReference>
<dbReference type="EMBL" id="JAKUCV010006224">
    <property type="protein sequence ID" value="KAJ4828221.1"/>
    <property type="molecule type" value="Genomic_DNA"/>
</dbReference>
<evidence type="ECO:0000256" key="7">
    <source>
        <dbReference type="ARBA" id="ARBA00022777"/>
    </source>
</evidence>
<dbReference type="PROSITE" id="PS50948">
    <property type="entry name" value="PAN"/>
    <property type="match status" value="1"/>
</dbReference>
<sequence length="788" mass="87575">MNPTKGCLVSLLQFLLLQVCLSRDTLSANESLADGDILVSSGQRITLGFFSPGNSSKRYVGIWFSNSSVSVQTVVWVANRDNPINDTSGVLSIDSHGYLVLFANNQTIPLWSTNLTVPSTSNSMAQLLDIANLVLVRQDTKVVTWQSFDHPTNNLLPYSKIGIDYRTGLNRILTSWKSQDDPGTGDWSLKYEPEGSPEMVLYKGQVRLWRSGPWDGDKWNGVPQMSRNTLFNASLVNNNEETTFTWGLINSSIFSIMFVDESGFLIRATWINNQWVKLYTAPEEPCDNYGRCGAFGICNPYTAAGVFICSCVPGFQPKNPNDWNVLRDGTGGCFRNPGALTCRNGEEFVKIANAKVPDTSVAIVDMSLDLKACRLNCLGNCSCMAYALANESSGVGCTAWYGDLVDTRVFTDGGLDLFVRVDAATFGRQRHPELVEDNSSALVRFGDSSNDEFDDSLPSIDVNAIISATKNFSLDNKLGQGGFGSVYKGQLASGQEIAVKRLSKTSRQGTEEFKNEVKLMSKLQHKNLVRLYGCCVHREEKMLVYEFLPNRSLDFFIFDRTRRSLLDWKKRFEIIMGIARGLLYLHQDSRLKIIHRDLKPSNVLLDAAMNPKISDFGMAKIFGDDQTEANTERVVGTYGYMSPEYALEGLYSIKSDVFSYGVLMLEIISGRKNNDYHNEGPSRNLIGHVWELWRKGTALDIADTLLGQTYPPHEVQKCIQVGLLCVQEDPVERPTMSAIVFMLGNETTLPPPSKPAFILKKKQSNLDSSTTRSASSINDASITNIEAR</sequence>
<dbReference type="InterPro" id="IPR001245">
    <property type="entry name" value="Ser-Thr/Tyr_kinase_cat_dom"/>
</dbReference>